<dbReference type="GO" id="GO:0004674">
    <property type="term" value="F:protein serine/threonine kinase activity"/>
    <property type="evidence" value="ECO:0007669"/>
    <property type="project" value="InterPro"/>
</dbReference>
<dbReference type="EMBL" id="CAKKLH010000224">
    <property type="protein sequence ID" value="CAH0106665.1"/>
    <property type="molecule type" value="Genomic_DNA"/>
</dbReference>
<dbReference type="SUPFAM" id="SSF56112">
    <property type="entry name" value="Protein kinase-like (PK-like)"/>
    <property type="match status" value="1"/>
</dbReference>
<keyword evidence="3" id="KW-1185">Reference proteome</keyword>
<dbReference type="GO" id="GO:0004521">
    <property type="term" value="F:RNA endonuclease activity"/>
    <property type="evidence" value="ECO:0007669"/>
    <property type="project" value="InterPro"/>
</dbReference>
<accession>A0A8J2RNT4</accession>
<reference evidence="2" key="1">
    <citation type="submission" date="2021-11" db="EMBL/GenBank/DDBJ databases">
        <authorList>
            <person name="Schell T."/>
        </authorList>
    </citation>
    <scope>NUCLEOTIDE SEQUENCE</scope>
    <source>
        <strain evidence="2">M5</strain>
    </source>
</reference>
<dbReference type="GO" id="GO:0051082">
    <property type="term" value="F:unfolded protein binding"/>
    <property type="evidence" value="ECO:0007669"/>
    <property type="project" value="TreeGrafter"/>
</dbReference>
<evidence type="ECO:0000259" key="1">
    <source>
        <dbReference type="PROSITE" id="PS50011"/>
    </source>
</evidence>
<dbReference type="GO" id="GO:0005524">
    <property type="term" value="F:ATP binding"/>
    <property type="evidence" value="ECO:0007669"/>
    <property type="project" value="InterPro"/>
</dbReference>
<dbReference type="PANTHER" id="PTHR13954:SF6">
    <property type="entry name" value="NON-SPECIFIC SERINE_THREONINE PROTEIN KINASE"/>
    <property type="match status" value="1"/>
</dbReference>
<dbReference type="InterPro" id="IPR045133">
    <property type="entry name" value="IRE1/2-like"/>
</dbReference>
<dbReference type="OrthoDB" id="6334171at2759"/>
<dbReference type="Gene3D" id="1.10.510.10">
    <property type="entry name" value="Transferase(Phosphotransferase) domain 1"/>
    <property type="match status" value="1"/>
</dbReference>
<dbReference type="PROSITE" id="PS50011">
    <property type="entry name" value="PROTEIN_KINASE_DOM"/>
    <property type="match status" value="1"/>
</dbReference>
<gene>
    <name evidence="2" type="ORF">DGAL_LOCUS9822</name>
</gene>
<dbReference type="PANTHER" id="PTHR13954">
    <property type="entry name" value="IRE1-RELATED"/>
    <property type="match status" value="1"/>
</dbReference>
<dbReference type="Pfam" id="PF00069">
    <property type="entry name" value="Pkinase"/>
    <property type="match status" value="1"/>
</dbReference>
<proteinExistence type="predicted"/>
<dbReference type="InterPro" id="IPR011009">
    <property type="entry name" value="Kinase-like_dom_sf"/>
</dbReference>
<dbReference type="GO" id="GO:1990604">
    <property type="term" value="C:IRE1-TRAF2-ASK1 complex"/>
    <property type="evidence" value="ECO:0007669"/>
    <property type="project" value="TreeGrafter"/>
</dbReference>
<organism evidence="2 3">
    <name type="scientific">Daphnia galeata</name>
    <dbReference type="NCBI Taxonomy" id="27404"/>
    <lineage>
        <taxon>Eukaryota</taxon>
        <taxon>Metazoa</taxon>
        <taxon>Ecdysozoa</taxon>
        <taxon>Arthropoda</taxon>
        <taxon>Crustacea</taxon>
        <taxon>Branchiopoda</taxon>
        <taxon>Diplostraca</taxon>
        <taxon>Cladocera</taxon>
        <taxon>Anomopoda</taxon>
        <taxon>Daphniidae</taxon>
        <taxon>Daphnia</taxon>
    </lineage>
</organism>
<sequence length="306" mass="34138">MAVTLGDIEFDRRHIVGWGPKGTVVLRGIFKGQEKQQPVAVKRFITKQLHWNADEFELYRKEDHANIVRLYHFTSVDRSGFTYFALELCACNLADYLAGKYRGPALSSHTILLQISKGLQHLHSMDVIHRGLKPNNVLISQRKPNDCGGDEIQIKLSDFGVMASNSLSDSWPCADMDNVEGWLAPEQIKTMGQQLTTKGRNSTTSLHRQKSVVVGRGGGLILTPAVDVFALGCLFFCVLTSGQHPFGSPSYFRDQKALAGHYDLAPVNIQLPAAAILIERMIQRDPDYRPTIDDVLAQSNFWSLDI</sequence>
<evidence type="ECO:0000313" key="3">
    <source>
        <dbReference type="Proteomes" id="UP000789390"/>
    </source>
</evidence>
<dbReference type="Gene3D" id="3.30.200.20">
    <property type="entry name" value="Phosphorylase Kinase, domain 1"/>
    <property type="match status" value="1"/>
</dbReference>
<dbReference type="AlphaFoldDB" id="A0A8J2RNT4"/>
<name>A0A8J2RNT4_9CRUS</name>
<dbReference type="FunFam" id="1.10.510.10:FF:002942">
    <property type="match status" value="1"/>
</dbReference>
<comment type="caution">
    <text evidence="2">The sequence shown here is derived from an EMBL/GenBank/DDBJ whole genome shotgun (WGS) entry which is preliminary data.</text>
</comment>
<dbReference type="GO" id="GO:0036498">
    <property type="term" value="P:IRE1-mediated unfolded protein response"/>
    <property type="evidence" value="ECO:0007669"/>
    <property type="project" value="TreeGrafter"/>
</dbReference>
<feature type="domain" description="Protein kinase" evidence="1">
    <location>
        <begin position="10"/>
        <end position="301"/>
    </location>
</feature>
<dbReference type="GO" id="GO:0070059">
    <property type="term" value="P:intrinsic apoptotic signaling pathway in response to endoplasmic reticulum stress"/>
    <property type="evidence" value="ECO:0007669"/>
    <property type="project" value="TreeGrafter"/>
</dbReference>
<evidence type="ECO:0000313" key="2">
    <source>
        <dbReference type="EMBL" id="CAH0106665.1"/>
    </source>
</evidence>
<dbReference type="InterPro" id="IPR000719">
    <property type="entry name" value="Prot_kinase_dom"/>
</dbReference>
<dbReference type="Proteomes" id="UP000789390">
    <property type="component" value="Unassembled WGS sequence"/>
</dbReference>
<protein>
    <recommendedName>
        <fullName evidence="1">Protein kinase domain-containing protein</fullName>
    </recommendedName>
</protein>